<dbReference type="AlphaFoldDB" id="A0A0L0C892"/>
<name>A0A0L0C892_LUCCU</name>
<proteinExistence type="predicted"/>
<protein>
    <submittedName>
        <fullName evidence="2">Uncharacterized protein</fullName>
    </submittedName>
</protein>
<feature type="compositionally biased region" description="Acidic residues" evidence="1">
    <location>
        <begin position="42"/>
        <end position="63"/>
    </location>
</feature>
<dbReference type="EMBL" id="JRES01000763">
    <property type="protein sequence ID" value="KNC28481.1"/>
    <property type="molecule type" value="Genomic_DNA"/>
</dbReference>
<comment type="caution">
    <text evidence="2">The sequence shown here is derived from an EMBL/GenBank/DDBJ whole genome shotgun (WGS) entry which is preliminary data.</text>
</comment>
<evidence type="ECO:0000313" key="3">
    <source>
        <dbReference type="Proteomes" id="UP000037069"/>
    </source>
</evidence>
<dbReference type="Proteomes" id="UP000037069">
    <property type="component" value="Unassembled WGS sequence"/>
</dbReference>
<organism evidence="2 3">
    <name type="scientific">Lucilia cuprina</name>
    <name type="common">Green bottle fly</name>
    <name type="synonym">Australian sheep blowfly</name>
    <dbReference type="NCBI Taxonomy" id="7375"/>
    <lineage>
        <taxon>Eukaryota</taxon>
        <taxon>Metazoa</taxon>
        <taxon>Ecdysozoa</taxon>
        <taxon>Arthropoda</taxon>
        <taxon>Hexapoda</taxon>
        <taxon>Insecta</taxon>
        <taxon>Pterygota</taxon>
        <taxon>Neoptera</taxon>
        <taxon>Endopterygota</taxon>
        <taxon>Diptera</taxon>
        <taxon>Brachycera</taxon>
        <taxon>Muscomorpha</taxon>
        <taxon>Oestroidea</taxon>
        <taxon>Calliphoridae</taxon>
        <taxon>Luciliinae</taxon>
        <taxon>Lucilia</taxon>
    </lineage>
</organism>
<dbReference type="OMA" id="EKWHEAC"/>
<sequence length="119" mass="12635">MKNHKKYAKLPQDLDLSFQEQLDSVVDTAVADDYNLSAGSGLDEDDDNILDDQEDDEDEDEEEDEIVIATAAAAAAGLTGAGGGVRLASATAAARKQQLNRKVLAGLGRDSVIEVVFIL</sequence>
<keyword evidence="3" id="KW-1185">Reference proteome</keyword>
<reference evidence="2 3" key="1">
    <citation type="journal article" date="2015" name="Nat. Commun.">
        <title>Lucilia cuprina genome unlocks parasitic fly biology to underpin future interventions.</title>
        <authorList>
            <person name="Anstead C.A."/>
            <person name="Korhonen P.K."/>
            <person name="Young N.D."/>
            <person name="Hall R.S."/>
            <person name="Jex A.R."/>
            <person name="Murali S.C."/>
            <person name="Hughes D.S."/>
            <person name="Lee S.F."/>
            <person name="Perry T."/>
            <person name="Stroehlein A.J."/>
            <person name="Ansell B.R."/>
            <person name="Breugelmans B."/>
            <person name="Hofmann A."/>
            <person name="Qu J."/>
            <person name="Dugan S."/>
            <person name="Lee S.L."/>
            <person name="Chao H."/>
            <person name="Dinh H."/>
            <person name="Han Y."/>
            <person name="Doddapaneni H.V."/>
            <person name="Worley K.C."/>
            <person name="Muzny D.M."/>
            <person name="Ioannidis P."/>
            <person name="Waterhouse R.M."/>
            <person name="Zdobnov E.M."/>
            <person name="James P.J."/>
            <person name="Bagnall N.H."/>
            <person name="Kotze A.C."/>
            <person name="Gibbs R.A."/>
            <person name="Richards S."/>
            <person name="Batterham P."/>
            <person name="Gasser R.B."/>
        </authorList>
    </citation>
    <scope>NUCLEOTIDE SEQUENCE [LARGE SCALE GENOMIC DNA]</scope>
    <source>
        <strain evidence="2 3">LS</strain>
        <tissue evidence="2">Full body</tissue>
    </source>
</reference>
<evidence type="ECO:0000256" key="1">
    <source>
        <dbReference type="SAM" id="MobiDB-lite"/>
    </source>
</evidence>
<feature type="region of interest" description="Disordered" evidence="1">
    <location>
        <begin position="36"/>
        <end position="63"/>
    </location>
</feature>
<evidence type="ECO:0000313" key="2">
    <source>
        <dbReference type="EMBL" id="KNC28481.1"/>
    </source>
</evidence>
<accession>A0A0L0C892</accession>
<gene>
    <name evidence="2" type="ORF">FF38_05555</name>
</gene>